<evidence type="ECO:0000259" key="9">
    <source>
        <dbReference type="Pfam" id="PF13231"/>
    </source>
</evidence>
<feature type="transmembrane region" description="Helical" evidence="8">
    <location>
        <begin position="263"/>
        <end position="284"/>
    </location>
</feature>
<keyword evidence="6 8" id="KW-1133">Transmembrane helix</keyword>
<feature type="transmembrane region" description="Helical" evidence="8">
    <location>
        <begin position="128"/>
        <end position="152"/>
    </location>
</feature>
<keyword evidence="4" id="KW-0808">Transferase</keyword>
<gene>
    <name evidence="10" type="ORF">PAP_03670</name>
</gene>
<evidence type="ECO:0000256" key="6">
    <source>
        <dbReference type="ARBA" id="ARBA00022989"/>
    </source>
</evidence>
<organism evidence="10 11">
    <name type="scientific">Palaeococcus pacificus DY20341</name>
    <dbReference type="NCBI Taxonomy" id="1343739"/>
    <lineage>
        <taxon>Archaea</taxon>
        <taxon>Methanobacteriati</taxon>
        <taxon>Methanobacteriota</taxon>
        <taxon>Thermococci</taxon>
        <taxon>Thermococcales</taxon>
        <taxon>Thermococcaceae</taxon>
        <taxon>Palaeococcus</taxon>
    </lineage>
</organism>
<dbReference type="eggNOG" id="arCOG05830">
    <property type="taxonomic scope" value="Archaea"/>
</dbReference>
<evidence type="ECO:0000313" key="10">
    <source>
        <dbReference type="EMBL" id="AIF69154.1"/>
    </source>
</evidence>
<evidence type="ECO:0000256" key="3">
    <source>
        <dbReference type="ARBA" id="ARBA00022676"/>
    </source>
</evidence>
<dbReference type="PANTHER" id="PTHR33908:SF11">
    <property type="entry name" value="MEMBRANE PROTEIN"/>
    <property type="match status" value="1"/>
</dbReference>
<evidence type="ECO:0000256" key="4">
    <source>
        <dbReference type="ARBA" id="ARBA00022679"/>
    </source>
</evidence>
<evidence type="ECO:0000256" key="2">
    <source>
        <dbReference type="ARBA" id="ARBA00022475"/>
    </source>
</evidence>
<dbReference type="HOGENOM" id="CLU_377966_0_0_2"/>
<evidence type="ECO:0000256" key="7">
    <source>
        <dbReference type="ARBA" id="ARBA00023136"/>
    </source>
</evidence>
<dbReference type="EMBL" id="CP006019">
    <property type="protein sequence ID" value="AIF69154.1"/>
    <property type="molecule type" value="Genomic_DNA"/>
</dbReference>
<reference evidence="11" key="1">
    <citation type="submission" date="2013-06" db="EMBL/GenBank/DDBJ databases">
        <title>Complete Genome Sequence of Hyperthermophilic Palaeococcus pacificus DY20341T, Isolated from a Deep-Sea Hydrothermal Sediments.</title>
        <authorList>
            <person name="Zeng X."/>
            <person name="Shao Z."/>
        </authorList>
    </citation>
    <scope>NUCLEOTIDE SEQUENCE [LARGE SCALE GENOMIC DNA]</scope>
    <source>
        <strain evidence="11">DY20341</strain>
    </source>
</reference>
<dbReference type="Proteomes" id="UP000027981">
    <property type="component" value="Chromosome"/>
</dbReference>
<dbReference type="AlphaFoldDB" id="A0A075LS95"/>
<dbReference type="InterPro" id="IPR038731">
    <property type="entry name" value="RgtA/B/C-like"/>
</dbReference>
<keyword evidence="3" id="KW-0328">Glycosyltransferase</keyword>
<dbReference type="STRING" id="1343739.PAP_03670"/>
<sequence length="742" mass="84099">MKRLKKLNKNALLLMGFISVYYLFTRLYGIAGYMNEYMDYDEGTYLMIARLINQGYLPYRDIYAVHPPLYYYMLALWLRVFGDSYVVGRALSLLLGMGSIIIAYLVGKEVRDWKLGVSFMALITMDPLLVHMNSLVYHETSIEFFTLLSLYFAVKYFKSKNMRYAYASLFVAGLGSTSKFTILPYLLALYITIVFSLDKKLWECLKRASDILLTRKQGLAIGLAYMAMILLVISAIMLYPSKLARLFFIVPGIHPITVVGQKFAVALIIIFWGIFTIYLFKVIYIKKLYESLMILLKNWKIEFKLALAVLTPKLLVELPLGFLVSRDYLNQTYFAQGGRYSPIINLFSLISDFLGALRNGNPEFLYYYTPILVLIFLYFLATSLETSVKLNQYLKGLALTNFFVYFFIAPILPNMRFMYPMALVLYLLLLDGLLGVSMPKKKIMTGALMAVMLLATVDFGIVVNYPKGELKLGWAIHSKDLRNDLGAYIKGNGIQQEVYFSVNPMNAYYLNLSIHPYTLDNFGLFYLAYQDAGSLMETLKKNNVSRIILSKWMYVIKSSDKLLKENYGAIEKEALINFTLEFAESYSTGDVIELYKIGANIQNLSITSSKGMLSLAVNGEKIANIYIADGNIKFNTKTKVSLKNGSYIVEQSSENATIRYVLDLKNDEATIVIPEEMALVINFESDAVLIKDGGIIKCNESVKGPVTIATPKFVLRIVGSNITLIDTGKLRITGFIVKITKI</sequence>
<keyword evidence="7 8" id="KW-0472">Membrane</keyword>
<dbReference type="GO" id="GO:0016763">
    <property type="term" value="F:pentosyltransferase activity"/>
    <property type="evidence" value="ECO:0007669"/>
    <property type="project" value="TreeGrafter"/>
</dbReference>
<dbReference type="GO" id="GO:0008610">
    <property type="term" value="P:lipid biosynthetic process"/>
    <property type="evidence" value="ECO:0007669"/>
    <property type="project" value="UniProtKB-ARBA"/>
</dbReference>
<dbReference type="InterPro" id="IPR050297">
    <property type="entry name" value="LipidA_mod_glycosyltrf_83"/>
</dbReference>
<proteinExistence type="predicted"/>
<feature type="transmembrane region" description="Helical" evidence="8">
    <location>
        <begin position="164"/>
        <end position="197"/>
    </location>
</feature>
<protein>
    <recommendedName>
        <fullName evidence="9">Glycosyltransferase RgtA/B/C/D-like domain-containing protein</fullName>
    </recommendedName>
</protein>
<feature type="transmembrane region" description="Helical" evidence="8">
    <location>
        <begin position="364"/>
        <end position="381"/>
    </location>
</feature>
<dbReference type="KEGG" id="ppac:PAP_03670"/>
<evidence type="ECO:0000256" key="8">
    <source>
        <dbReference type="SAM" id="Phobius"/>
    </source>
</evidence>
<feature type="transmembrane region" description="Helical" evidence="8">
    <location>
        <begin position="86"/>
        <end position="107"/>
    </location>
</feature>
<evidence type="ECO:0000256" key="5">
    <source>
        <dbReference type="ARBA" id="ARBA00022692"/>
    </source>
</evidence>
<keyword evidence="5 8" id="KW-0812">Transmembrane</keyword>
<accession>A0A075LS95</accession>
<name>A0A075LS95_9EURY</name>
<keyword evidence="11" id="KW-1185">Reference proteome</keyword>
<reference evidence="10 11" key="2">
    <citation type="journal article" date="2015" name="Genome Announc.">
        <title>Complete Genome Sequence of Hyperthermophilic Piezophilic Archaeon Palaeococcus pacificus DY20341T, Isolated from Deep-Sea Hydrothermal Sediments.</title>
        <authorList>
            <person name="Zeng X."/>
            <person name="Jebbar M."/>
            <person name="Shao Z."/>
        </authorList>
    </citation>
    <scope>NUCLEOTIDE SEQUENCE [LARGE SCALE GENOMIC DNA]</scope>
    <source>
        <strain evidence="10 11">DY20341</strain>
    </source>
</reference>
<feature type="transmembrane region" description="Helical" evidence="8">
    <location>
        <begin position="393"/>
        <end position="411"/>
    </location>
</feature>
<evidence type="ECO:0000313" key="11">
    <source>
        <dbReference type="Proteomes" id="UP000027981"/>
    </source>
</evidence>
<comment type="subcellular location">
    <subcellularLocation>
        <location evidence="1">Cell membrane</location>
        <topology evidence="1">Multi-pass membrane protein</topology>
    </subcellularLocation>
</comment>
<dbReference type="Pfam" id="PF13231">
    <property type="entry name" value="PMT_2"/>
    <property type="match status" value="1"/>
</dbReference>
<feature type="transmembrane region" description="Helical" evidence="8">
    <location>
        <begin position="305"/>
        <end position="324"/>
    </location>
</feature>
<keyword evidence="2" id="KW-1003">Cell membrane</keyword>
<feature type="transmembrane region" description="Helical" evidence="8">
    <location>
        <begin position="12"/>
        <end position="31"/>
    </location>
</feature>
<feature type="transmembrane region" description="Helical" evidence="8">
    <location>
        <begin position="218"/>
        <end position="239"/>
    </location>
</feature>
<evidence type="ECO:0000256" key="1">
    <source>
        <dbReference type="ARBA" id="ARBA00004651"/>
    </source>
</evidence>
<feature type="domain" description="Glycosyltransferase RgtA/B/C/D-like" evidence="9">
    <location>
        <begin position="66"/>
        <end position="196"/>
    </location>
</feature>
<dbReference type="PANTHER" id="PTHR33908">
    <property type="entry name" value="MANNOSYLTRANSFERASE YKCB-RELATED"/>
    <property type="match status" value="1"/>
</dbReference>
<feature type="transmembrane region" description="Helical" evidence="8">
    <location>
        <begin position="443"/>
        <end position="463"/>
    </location>
</feature>
<feature type="transmembrane region" description="Helical" evidence="8">
    <location>
        <begin position="417"/>
        <end position="436"/>
    </location>
</feature>
<dbReference type="GO" id="GO:0005886">
    <property type="term" value="C:plasma membrane"/>
    <property type="evidence" value="ECO:0007669"/>
    <property type="project" value="UniProtKB-SubCell"/>
</dbReference>